<comment type="function">
    <text evidence="1">Thiol-specific peroxidase that catalyzes the reduction of hydrogen peroxide and organic hydroperoxides to water and alcohols, respectively. Plays a role in cell protection against oxidative stress by detoxifying peroxides and as sensor of hydrogen peroxide-mediated signaling events.</text>
</comment>
<evidence type="ECO:0000256" key="5">
    <source>
        <dbReference type="ARBA" id="ARBA00022862"/>
    </source>
</evidence>
<feature type="domain" description="Thioredoxin" evidence="14">
    <location>
        <begin position="3"/>
        <end position="151"/>
    </location>
</feature>
<comment type="caution">
    <text evidence="15">The sequence shown here is derived from an EMBL/GenBank/DDBJ whole genome shotgun (WGS) entry which is preliminary data.</text>
</comment>
<evidence type="ECO:0000256" key="3">
    <source>
        <dbReference type="ARBA" id="ARBA00013017"/>
    </source>
</evidence>
<keyword evidence="8" id="KW-0676">Redox-active center</keyword>
<evidence type="ECO:0000256" key="7">
    <source>
        <dbReference type="ARBA" id="ARBA00023157"/>
    </source>
</evidence>
<comment type="subunit">
    <text evidence="2">Monomer.</text>
</comment>
<evidence type="ECO:0000256" key="8">
    <source>
        <dbReference type="ARBA" id="ARBA00023284"/>
    </source>
</evidence>
<keyword evidence="16" id="KW-1185">Reference proteome</keyword>
<accession>A0A841MKQ3</accession>
<dbReference type="EC" id="1.11.1.24" evidence="3"/>
<evidence type="ECO:0000256" key="10">
    <source>
        <dbReference type="ARBA" id="ARBA00038489"/>
    </source>
</evidence>
<dbReference type="InterPro" id="IPR036249">
    <property type="entry name" value="Thioredoxin-like_sf"/>
</dbReference>
<sequence length="151" mass="17291">MALKKGTKAPDFTLAATGDKKITLSRDFEGKALIVYFYPKDFTRVCTAEACEFRDKFEDFRDLSIPILGISKDDIPSHEKFKKEYKLPFDLLSDPSGKVCKAYDALVPLIKMPKRITYLLNEKHEIEASFSEMFEAKSHIESMLKNINKKA</sequence>
<dbReference type="GO" id="GO:0008379">
    <property type="term" value="F:thioredoxin peroxidase activity"/>
    <property type="evidence" value="ECO:0007669"/>
    <property type="project" value="TreeGrafter"/>
</dbReference>
<dbReference type="Proteomes" id="UP000588604">
    <property type="component" value="Unassembled WGS sequence"/>
</dbReference>
<dbReference type="Pfam" id="PF00578">
    <property type="entry name" value="AhpC-TSA"/>
    <property type="match status" value="1"/>
</dbReference>
<evidence type="ECO:0000256" key="12">
    <source>
        <dbReference type="ARBA" id="ARBA00049091"/>
    </source>
</evidence>
<evidence type="ECO:0000313" key="16">
    <source>
        <dbReference type="Proteomes" id="UP000588604"/>
    </source>
</evidence>
<dbReference type="Gene3D" id="3.40.30.10">
    <property type="entry name" value="Glutaredoxin"/>
    <property type="match status" value="1"/>
</dbReference>
<dbReference type="InterPro" id="IPR024706">
    <property type="entry name" value="Peroxiredoxin_AhpC-typ"/>
</dbReference>
<dbReference type="PIRSF" id="PIRSF000239">
    <property type="entry name" value="AHPC"/>
    <property type="match status" value="1"/>
</dbReference>
<dbReference type="InterPro" id="IPR013766">
    <property type="entry name" value="Thioredoxin_domain"/>
</dbReference>
<protein>
    <recommendedName>
        <fullName evidence="3">thioredoxin-dependent peroxiredoxin</fullName>
        <ecNumber evidence="3">1.11.1.24</ecNumber>
    </recommendedName>
    <alternativeName>
        <fullName evidence="9">Thioredoxin peroxidase</fullName>
    </alternativeName>
    <alternativeName>
        <fullName evidence="11">Thioredoxin-dependent peroxiredoxin Bcp</fullName>
    </alternativeName>
</protein>
<keyword evidence="6 15" id="KW-0560">Oxidoreductase</keyword>
<dbReference type="AlphaFoldDB" id="A0A841MKQ3"/>
<evidence type="ECO:0000256" key="9">
    <source>
        <dbReference type="ARBA" id="ARBA00032824"/>
    </source>
</evidence>
<dbReference type="RefSeq" id="WP_184496752.1">
    <property type="nucleotide sequence ID" value="NZ_JACIJO010000003.1"/>
</dbReference>
<dbReference type="InterPro" id="IPR000866">
    <property type="entry name" value="AhpC/TSA"/>
</dbReference>
<gene>
    <name evidence="15" type="ORF">FHS59_003663</name>
</gene>
<evidence type="ECO:0000313" key="15">
    <source>
        <dbReference type="EMBL" id="MBB6328020.1"/>
    </source>
</evidence>
<dbReference type="GO" id="GO:0034599">
    <property type="term" value="P:cellular response to oxidative stress"/>
    <property type="evidence" value="ECO:0007669"/>
    <property type="project" value="TreeGrafter"/>
</dbReference>
<organism evidence="15 16">
    <name type="scientific">Algoriphagus iocasae</name>
    <dbReference type="NCBI Taxonomy" id="1836499"/>
    <lineage>
        <taxon>Bacteria</taxon>
        <taxon>Pseudomonadati</taxon>
        <taxon>Bacteroidota</taxon>
        <taxon>Cytophagia</taxon>
        <taxon>Cytophagales</taxon>
        <taxon>Cyclobacteriaceae</taxon>
        <taxon>Algoriphagus</taxon>
    </lineage>
</organism>
<evidence type="ECO:0000256" key="1">
    <source>
        <dbReference type="ARBA" id="ARBA00003330"/>
    </source>
</evidence>
<dbReference type="EMBL" id="JACIJO010000003">
    <property type="protein sequence ID" value="MBB6328020.1"/>
    <property type="molecule type" value="Genomic_DNA"/>
</dbReference>
<evidence type="ECO:0000256" key="13">
    <source>
        <dbReference type="PIRSR" id="PIRSR000239-1"/>
    </source>
</evidence>
<dbReference type="SUPFAM" id="SSF52833">
    <property type="entry name" value="Thioredoxin-like"/>
    <property type="match status" value="1"/>
</dbReference>
<dbReference type="InterPro" id="IPR050924">
    <property type="entry name" value="Peroxiredoxin_BCP/PrxQ"/>
</dbReference>
<dbReference type="CDD" id="cd03017">
    <property type="entry name" value="PRX_BCP"/>
    <property type="match status" value="1"/>
</dbReference>
<evidence type="ECO:0000256" key="2">
    <source>
        <dbReference type="ARBA" id="ARBA00011245"/>
    </source>
</evidence>
<keyword evidence="4 15" id="KW-0575">Peroxidase</keyword>
<comment type="similarity">
    <text evidence="10">Belongs to the peroxiredoxin family. BCP/PrxQ subfamily.</text>
</comment>
<proteinExistence type="inferred from homology"/>
<keyword evidence="7" id="KW-1015">Disulfide bond</keyword>
<reference evidence="15 16" key="1">
    <citation type="submission" date="2020-08" db="EMBL/GenBank/DDBJ databases">
        <title>Genomic Encyclopedia of Type Strains, Phase IV (KMG-IV): sequencing the most valuable type-strain genomes for metagenomic binning, comparative biology and taxonomic classification.</title>
        <authorList>
            <person name="Goeker M."/>
        </authorList>
    </citation>
    <scope>NUCLEOTIDE SEQUENCE [LARGE SCALE GENOMIC DNA]</scope>
    <source>
        <strain evidence="15 16">DSM 102044</strain>
    </source>
</reference>
<evidence type="ECO:0000256" key="4">
    <source>
        <dbReference type="ARBA" id="ARBA00022559"/>
    </source>
</evidence>
<evidence type="ECO:0000259" key="14">
    <source>
        <dbReference type="PROSITE" id="PS51352"/>
    </source>
</evidence>
<dbReference type="PROSITE" id="PS51352">
    <property type="entry name" value="THIOREDOXIN_2"/>
    <property type="match status" value="1"/>
</dbReference>
<name>A0A841MKQ3_9BACT</name>
<comment type="catalytic activity">
    <reaction evidence="12">
        <text>a hydroperoxide + [thioredoxin]-dithiol = an alcohol + [thioredoxin]-disulfide + H2O</text>
        <dbReference type="Rhea" id="RHEA:62620"/>
        <dbReference type="Rhea" id="RHEA-COMP:10698"/>
        <dbReference type="Rhea" id="RHEA-COMP:10700"/>
        <dbReference type="ChEBI" id="CHEBI:15377"/>
        <dbReference type="ChEBI" id="CHEBI:29950"/>
        <dbReference type="ChEBI" id="CHEBI:30879"/>
        <dbReference type="ChEBI" id="CHEBI:35924"/>
        <dbReference type="ChEBI" id="CHEBI:50058"/>
        <dbReference type="EC" id="1.11.1.24"/>
    </reaction>
</comment>
<dbReference type="PANTHER" id="PTHR42801:SF4">
    <property type="entry name" value="AHPC_TSA FAMILY PROTEIN"/>
    <property type="match status" value="1"/>
</dbReference>
<feature type="active site" description="Cysteine sulfenic acid (-SOH) intermediate; for peroxidase activity" evidence="13">
    <location>
        <position position="46"/>
    </location>
</feature>
<dbReference type="PANTHER" id="PTHR42801">
    <property type="entry name" value="THIOREDOXIN-DEPENDENT PEROXIDE REDUCTASE"/>
    <property type="match status" value="1"/>
</dbReference>
<evidence type="ECO:0000256" key="11">
    <source>
        <dbReference type="ARBA" id="ARBA00042639"/>
    </source>
</evidence>
<dbReference type="GO" id="GO:0005737">
    <property type="term" value="C:cytoplasm"/>
    <property type="evidence" value="ECO:0007669"/>
    <property type="project" value="TreeGrafter"/>
</dbReference>
<dbReference type="GO" id="GO:0045454">
    <property type="term" value="P:cell redox homeostasis"/>
    <property type="evidence" value="ECO:0007669"/>
    <property type="project" value="TreeGrafter"/>
</dbReference>
<evidence type="ECO:0000256" key="6">
    <source>
        <dbReference type="ARBA" id="ARBA00023002"/>
    </source>
</evidence>
<keyword evidence="5" id="KW-0049">Antioxidant</keyword>
<dbReference type="FunFam" id="3.40.30.10:FF:000007">
    <property type="entry name" value="Thioredoxin-dependent thiol peroxidase"/>
    <property type="match status" value="1"/>
</dbReference>